<dbReference type="Pfam" id="PF04101">
    <property type="entry name" value="Glyco_tran_28_C"/>
    <property type="match status" value="1"/>
</dbReference>
<dbReference type="Gene3D" id="3.40.50.2000">
    <property type="entry name" value="Glycogen Phosphorylase B"/>
    <property type="match status" value="1"/>
</dbReference>
<evidence type="ECO:0000256" key="1">
    <source>
        <dbReference type="ARBA" id="ARBA00004370"/>
    </source>
</evidence>
<reference evidence="7" key="1">
    <citation type="journal article" date="2021" name="PeerJ">
        <title>Extensive microbial diversity within the chicken gut microbiome revealed by metagenomics and culture.</title>
        <authorList>
            <person name="Gilroy R."/>
            <person name="Ravi A."/>
            <person name="Getino M."/>
            <person name="Pursley I."/>
            <person name="Horton D.L."/>
            <person name="Alikhan N.F."/>
            <person name="Baker D."/>
            <person name="Gharbi K."/>
            <person name="Hall N."/>
            <person name="Watson M."/>
            <person name="Adriaenssens E.M."/>
            <person name="Foster-Nyarko E."/>
            <person name="Jarju S."/>
            <person name="Secka A."/>
            <person name="Antonio M."/>
            <person name="Oren A."/>
            <person name="Chaudhuri R.R."/>
            <person name="La Ragione R."/>
            <person name="Hildebrand F."/>
            <person name="Pallen M.J."/>
        </authorList>
    </citation>
    <scope>NUCLEOTIDE SEQUENCE</scope>
    <source>
        <strain evidence="7">USAMLcec2-132</strain>
    </source>
</reference>
<name>A0A9D2NES2_9FIRM</name>
<dbReference type="EMBL" id="DWWS01000013">
    <property type="protein sequence ID" value="HJC22660.1"/>
    <property type="molecule type" value="Genomic_DNA"/>
</dbReference>
<evidence type="ECO:0000256" key="4">
    <source>
        <dbReference type="ARBA" id="ARBA00022679"/>
    </source>
</evidence>
<reference evidence="7" key="2">
    <citation type="submission" date="2021-04" db="EMBL/GenBank/DDBJ databases">
        <authorList>
            <person name="Gilroy R."/>
        </authorList>
    </citation>
    <scope>NUCLEOTIDE SEQUENCE</scope>
    <source>
        <strain evidence="7">USAMLcec2-132</strain>
    </source>
</reference>
<dbReference type="GO" id="GO:0016020">
    <property type="term" value="C:membrane"/>
    <property type="evidence" value="ECO:0007669"/>
    <property type="project" value="UniProtKB-SubCell"/>
</dbReference>
<dbReference type="AlphaFoldDB" id="A0A9D2NES2"/>
<evidence type="ECO:0000256" key="3">
    <source>
        <dbReference type="ARBA" id="ARBA00022676"/>
    </source>
</evidence>
<comment type="subcellular location">
    <subcellularLocation>
        <location evidence="1">Membrane</location>
    </subcellularLocation>
</comment>
<dbReference type="Pfam" id="PF06925">
    <property type="entry name" value="MGDG_synth"/>
    <property type="match status" value="1"/>
</dbReference>
<sequence length="372" mass="40768">MEALILSCGTGGGHHSAARAVADELKRRGHNAVFLDPFTLAGRKTAAVVGNSYIRLVQNSPGFFGFVYSLGEAYRHLPVSSPVFQVNNLLSRRMKHYLEQNHFDLILMTHMYPAHILTALRKKGVELPKTIQIATDYTCIPFLEEGVCDYYVIPSQELTGEFTARGIPAEKLLPFGIPVNRKFTLSFSQRQARKKLGLPEDGMCCLLAGGSIGAGDIPRAAGILRAFLAGEKDGTLVVICGKRRGLYKSLLKKYRNDGQVRILESTPRMAEYMRACDIFLTKPGGLSSTEAAVTGVPLILLSPIPGCETHNAAWFSSHDMALTAEHPQTDLFPALTALQNEAGLKEKMLKAQRTCINPDSTRDLCDFAESLL</sequence>
<evidence type="ECO:0000259" key="5">
    <source>
        <dbReference type="Pfam" id="PF04101"/>
    </source>
</evidence>
<feature type="domain" description="Glycosyl transferase family 28 C-terminal" evidence="5">
    <location>
        <begin position="205"/>
        <end position="342"/>
    </location>
</feature>
<protein>
    <submittedName>
        <fullName evidence="7">Uncharacterized protein</fullName>
    </submittedName>
</protein>
<dbReference type="InterPro" id="IPR007235">
    <property type="entry name" value="Glyco_trans_28_C"/>
</dbReference>
<dbReference type="InterPro" id="IPR050519">
    <property type="entry name" value="Glycosyltransf_28_UgtP"/>
</dbReference>
<proteinExistence type="inferred from homology"/>
<dbReference type="Proteomes" id="UP000823891">
    <property type="component" value="Unassembled WGS sequence"/>
</dbReference>
<accession>A0A9D2NES2</accession>
<dbReference type="PANTHER" id="PTHR43025:SF3">
    <property type="entry name" value="MONOGALACTOSYLDIACYLGLYCEROL SYNTHASE 1, CHLOROPLASTIC"/>
    <property type="match status" value="1"/>
</dbReference>
<organism evidence="7 8">
    <name type="scientific">Candidatus Eisenbergiella merdavium</name>
    <dbReference type="NCBI Taxonomy" id="2838551"/>
    <lineage>
        <taxon>Bacteria</taxon>
        <taxon>Bacillati</taxon>
        <taxon>Bacillota</taxon>
        <taxon>Clostridia</taxon>
        <taxon>Lachnospirales</taxon>
        <taxon>Lachnospiraceae</taxon>
        <taxon>Eisenbergiella</taxon>
    </lineage>
</organism>
<comment type="similarity">
    <text evidence="2">Belongs to the glycosyltransferase 28 family.</text>
</comment>
<evidence type="ECO:0000256" key="2">
    <source>
        <dbReference type="ARBA" id="ARBA00006962"/>
    </source>
</evidence>
<dbReference type="GO" id="GO:0016758">
    <property type="term" value="F:hexosyltransferase activity"/>
    <property type="evidence" value="ECO:0007669"/>
    <property type="project" value="InterPro"/>
</dbReference>
<keyword evidence="4" id="KW-0808">Transferase</keyword>
<dbReference type="GO" id="GO:0009247">
    <property type="term" value="P:glycolipid biosynthetic process"/>
    <property type="evidence" value="ECO:0007669"/>
    <property type="project" value="InterPro"/>
</dbReference>
<dbReference type="PANTHER" id="PTHR43025">
    <property type="entry name" value="MONOGALACTOSYLDIACYLGLYCEROL SYNTHASE"/>
    <property type="match status" value="1"/>
</dbReference>
<keyword evidence="3" id="KW-0328">Glycosyltransferase</keyword>
<evidence type="ECO:0000313" key="8">
    <source>
        <dbReference type="Proteomes" id="UP000823891"/>
    </source>
</evidence>
<feature type="domain" description="Diacylglycerol glucosyltransferase N-terminal" evidence="6">
    <location>
        <begin position="14"/>
        <end position="179"/>
    </location>
</feature>
<dbReference type="SUPFAM" id="SSF53756">
    <property type="entry name" value="UDP-Glycosyltransferase/glycogen phosphorylase"/>
    <property type="match status" value="1"/>
</dbReference>
<dbReference type="InterPro" id="IPR009695">
    <property type="entry name" value="Diacylglyc_glucosyltr_N"/>
</dbReference>
<evidence type="ECO:0000259" key="6">
    <source>
        <dbReference type="Pfam" id="PF06925"/>
    </source>
</evidence>
<evidence type="ECO:0000313" key="7">
    <source>
        <dbReference type="EMBL" id="HJC22660.1"/>
    </source>
</evidence>
<gene>
    <name evidence="7" type="ORF">H9761_03005</name>
</gene>
<comment type="caution">
    <text evidence="7">The sequence shown here is derived from an EMBL/GenBank/DDBJ whole genome shotgun (WGS) entry which is preliminary data.</text>
</comment>